<dbReference type="SUPFAM" id="SSF53098">
    <property type="entry name" value="Ribonuclease H-like"/>
    <property type="match status" value="1"/>
</dbReference>
<evidence type="ECO:0000313" key="4">
    <source>
        <dbReference type="Proteomes" id="UP000078561"/>
    </source>
</evidence>
<dbReference type="GO" id="GO:0003676">
    <property type="term" value="F:nucleic acid binding"/>
    <property type="evidence" value="ECO:0007669"/>
    <property type="project" value="InterPro"/>
</dbReference>
<proteinExistence type="predicted"/>
<dbReference type="InParanoid" id="A0A163JSG2"/>
<protein>
    <recommendedName>
        <fullName evidence="2">Tc1-like transposase DDE domain-containing protein</fullName>
    </recommendedName>
</protein>
<dbReference type="PANTHER" id="PTHR46564">
    <property type="entry name" value="TRANSPOSASE"/>
    <property type="match status" value="1"/>
</dbReference>
<evidence type="ECO:0000256" key="1">
    <source>
        <dbReference type="SAM" id="MobiDB-lite"/>
    </source>
</evidence>
<evidence type="ECO:0000313" key="3">
    <source>
        <dbReference type="EMBL" id="SAM04526.1"/>
    </source>
</evidence>
<dbReference type="InterPro" id="IPR012337">
    <property type="entry name" value="RNaseH-like_sf"/>
</dbReference>
<reference evidence="3" key="1">
    <citation type="submission" date="2016-04" db="EMBL/GenBank/DDBJ databases">
        <authorList>
            <person name="Evans L.H."/>
            <person name="Alamgir A."/>
            <person name="Owens N."/>
            <person name="Weber N.D."/>
            <person name="Virtaneva K."/>
            <person name="Barbian K."/>
            <person name="Babar A."/>
            <person name="Rosenke K."/>
        </authorList>
    </citation>
    <scope>NUCLEOTIDE SEQUENCE [LARGE SCALE GENOMIC DNA]</scope>
    <source>
        <strain evidence="3">CBS 101.48</strain>
    </source>
</reference>
<sequence>MALQFVFDDGHGNLQDEDGNDLMDVVDEMDAVKLENLATMDSYSEWHNQQDSPGQPQDEPMDDQEQQGQPQQQQNPNKNGPRRYNKYSNDLKSLVISYHLDKLVSAAKAGREYGVDERTAQKWVKDYKRYEDEETSKEKKKVGRKAVLGEEHKEHLIEFVDNNPSAVIDQALESLTNQFEGLKIKKTAVHDFMTKECNLSLKRAYFYPLSRISEDTIEKRYVWAMKWANSDMDYTRNCVFIDEAGFNINLRRSMGWSAKGTTPIVKVATTRAISHTILGAISTAGVINVSIRTPNPQQSKKRKLVKATEVTTGKKKKTTGTTTGHYLQYLHDTMDVMDRHPQFKGFYLIMDNAPIHQSKDIESAIVERGYRCVYLPPYSPELNPIEQFWSKVKYSIKRHLLMEQETLSTRITEACHMVSHKDLRGYASHSSSRINDCLNRKYI</sequence>
<dbReference type="AlphaFoldDB" id="A0A163JSG2"/>
<dbReference type="Gene3D" id="3.30.420.10">
    <property type="entry name" value="Ribonuclease H-like superfamily/Ribonuclease H"/>
    <property type="match status" value="1"/>
</dbReference>
<dbReference type="InterPro" id="IPR047655">
    <property type="entry name" value="Transpos_IS630-like"/>
</dbReference>
<evidence type="ECO:0000259" key="2">
    <source>
        <dbReference type="Pfam" id="PF13358"/>
    </source>
</evidence>
<organism evidence="3">
    <name type="scientific">Absidia glauca</name>
    <name type="common">Pin mould</name>
    <dbReference type="NCBI Taxonomy" id="4829"/>
    <lineage>
        <taxon>Eukaryota</taxon>
        <taxon>Fungi</taxon>
        <taxon>Fungi incertae sedis</taxon>
        <taxon>Mucoromycota</taxon>
        <taxon>Mucoromycotina</taxon>
        <taxon>Mucoromycetes</taxon>
        <taxon>Mucorales</taxon>
        <taxon>Cunninghamellaceae</taxon>
        <taxon>Absidia</taxon>
    </lineage>
</organism>
<dbReference type="InterPro" id="IPR036397">
    <property type="entry name" value="RNaseH_sf"/>
</dbReference>
<dbReference type="EMBL" id="LT554391">
    <property type="protein sequence ID" value="SAM04526.1"/>
    <property type="molecule type" value="Genomic_DNA"/>
</dbReference>
<dbReference type="OrthoDB" id="2207325at2759"/>
<feature type="domain" description="Tc1-like transposase DDE" evidence="2">
    <location>
        <begin position="238"/>
        <end position="407"/>
    </location>
</feature>
<dbReference type="PANTHER" id="PTHR46564:SF1">
    <property type="entry name" value="TRANSPOSASE"/>
    <property type="match status" value="1"/>
</dbReference>
<feature type="region of interest" description="Disordered" evidence="1">
    <location>
        <begin position="37"/>
        <end position="86"/>
    </location>
</feature>
<feature type="region of interest" description="Disordered" evidence="1">
    <location>
        <begin position="1"/>
        <end position="20"/>
    </location>
</feature>
<dbReference type="Proteomes" id="UP000078561">
    <property type="component" value="Unassembled WGS sequence"/>
</dbReference>
<dbReference type="STRING" id="4829.A0A163JSG2"/>
<dbReference type="SUPFAM" id="SSF46689">
    <property type="entry name" value="Homeodomain-like"/>
    <property type="match status" value="1"/>
</dbReference>
<dbReference type="NCBIfam" id="NF033545">
    <property type="entry name" value="transpos_IS630"/>
    <property type="match status" value="1"/>
</dbReference>
<dbReference type="InterPro" id="IPR038717">
    <property type="entry name" value="Tc1-like_DDE_dom"/>
</dbReference>
<keyword evidence="4" id="KW-1185">Reference proteome</keyword>
<feature type="compositionally biased region" description="Low complexity" evidence="1">
    <location>
        <begin position="66"/>
        <end position="79"/>
    </location>
</feature>
<name>A0A163JSG2_ABSGL</name>
<dbReference type="InterPro" id="IPR009057">
    <property type="entry name" value="Homeodomain-like_sf"/>
</dbReference>
<accession>A0A163JSG2</accession>
<feature type="compositionally biased region" description="Polar residues" evidence="1">
    <location>
        <begin position="39"/>
        <end position="52"/>
    </location>
</feature>
<dbReference type="OMA" id="TEACHMV"/>
<gene>
    <name evidence="3" type="primary">ABSGL_10390.1 scaffold 11958</name>
</gene>
<dbReference type="Pfam" id="PF13358">
    <property type="entry name" value="DDE_3"/>
    <property type="match status" value="1"/>
</dbReference>